<evidence type="ECO:0000259" key="5">
    <source>
        <dbReference type="PROSITE" id="PS51078"/>
    </source>
</evidence>
<dbReference type="InterPro" id="IPR050707">
    <property type="entry name" value="HTH_MetabolicPath_Reg"/>
</dbReference>
<dbReference type="InterPro" id="IPR005471">
    <property type="entry name" value="Tscrpt_reg_IclR_N"/>
</dbReference>
<comment type="caution">
    <text evidence="6">The sequence shown here is derived from an EMBL/GenBank/DDBJ whole genome shotgun (WGS) entry which is preliminary data.</text>
</comment>
<sequence length="256" mass="26899">MGTPASPKVPAADATLRLLTFLAAQRAPVPAARIAEVLELPRSSVYDLLAALVAHGYALHLVEERRYALGPAAYELAAGYARHDPLARIGRRAVARMVDAAGESGHLAVLRGRDALYLVEERARMRPSLVTDTGVRLPAHLAASGRAMLAALSPTQLRSLYPRGTPFESRTGARTIGSRPELVAALGQVRGEGVAWEDGEVTEGFASVAAAVLDAAGWPIAAVALTWESARADRGLAASCEAAVRATAAELEKALR</sequence>
<dbReference type="PANTHER" id="PTHR30136">
    <property type="entry name" value="HELIX-TURN-HELIX TRANSCRIPTIONAL REGULATOR, ICLR FAMILY"/>
    <property type="match status" value="1"/>
</dbReference>
<dbReference type="RefSeq" id="WP_376979486.1">
    <property type="nucleotide sequence ID" value="NZ_JBHLSV010000006.1"/>
</dbReference>
<keyword evidence="2" id="KW-0238">DNA-binding</keyword>
<dbReference type="InterPro" id="IPR029016">
    <property type="entry name" value="GAF-like_dom_sf"/>
</dbReference>
<feature type="domain" description="HTH iclR-type" evidence="4">
    <location>
        <begin position="9"/>
        <end position="71"/>
    </location>
</feature>
<dbReference type="Proteomes" id="UP001589793">
    <property type="component" value="Unassembled WGS sequence"/>
</dbReference>
<dbReference type="SMART" id="SM00346">
    <property type="entry name" value="HTH_ICLR"/>
    <property type="match status" value="1"/>
</dbReference>
<keyword evidence="1" id="KW-0805">Transcription regulation</keyword>
<evidence type="ECO:0000313" key="7">
    <source>
        <dbReference type="Proteomes" id="UP001589793"/>
    </source>
</evidence>
<evidence type="ECO:0000256" key="2">
    <source>
        <dbReference type="ARBA" id="ARBA00023125"/>
    </source>
</evidence>
<accession>A0ABV6RCU3</accession>
<dbReference type="Pfam" id="PF01614">
    <property type="entry name" value="IclR_C"/>
    <property type="match status" value="1"/>
</dbReference>
<feature type="domain" description="IclR-ED" evidence="5">
    <location>
        <begin position="72"/>
        <end position="256"/>
    </location>
</feature>
<protein>
    <submittedName>
        <fullName evidence="6">IclR family transcriptional regulator</fullName>
    </submittedName>
</protein>
<dbReference type="SUPFAM" id="SSF46785">
    <property type="entry name" value="Winged helix' DNA-binding domain"/>
    <property type="match status" value="1"/>
</dbReference>
<keyword evidence="7" id="KW-1185">Reference proteome</keyword>
<organism evidence="6 7">
    <name type="scientific">Brachybacterium hainanense</name>
    <dbReference type="NCBI Taxonomy" id="1541174"/>
    <lineage>
        <taxon>Bacteria</taxon>
        <taxon>Bacillati</taxon>
        <taxon>Actinomycetota</taxon>
        <taxon>Actinomycetes</taxon>
        <taxon>Micrococcales</taxon>
        <taxon>Dermabacteraceae</taxon>
        <taxon>Brachybacterium</taxon>
    </lineage>
</organism>
<gene>
    <name evidence="6" type="ORF">ACFFF6_07050</name>
</gene>
<proteinExistence type="predicted"/>
<dbReference type="PROSITE" id="PS51077">
    <property type="entry name" value="HTH_ICLR"/>
    <property type="match status" value="1"/>
</dbReference>
<evidence type="ECO:0000256" key="1">
    <source>
        <dbReference type="ARBA" id="ARBA00023015"/>
    </source>
</evidence>
<dbReference type="PANTHER" id="PTHR30136:SF24">
    <property type="entry name" value="HTH-TYPE TRANSCRIPTIONAL REPRESSOR ALLR"/>
    <property type="match status" value="1"/>
</dbReference>
<dbReference type="InterPro" id="IPR036390">
    <property type="entry name" value="WH_DNA-bd_sf"/>
</dbReference>
<reference evidence="6 7" key="1">
    <citation type="submission" date="2024-09" db="EMBL/GenBank/DDBJ databases">
        <authorList>
            <person name="Sun Q."/>
            <person name="Mori K."/>
        </authorList>
    </citation>
    <scope>NUCLEOTIDE SEQUENCE [LARGE SCALE GENOMIC DNA]</scope>
    <source>
        <strain evidence="6 7">CICC 10874</strain>
    </source>
</reference>
<dbReference type="InterPro" id="IPR036388">
    <property type="entry name" value="WH-like_DNA-bd_sf"/>
</dbReference>
<dbReference type="InterPro" id="IPR014757">
    <property type="entry name" value="Tscrpt_reg_IclR_C"/>
</dbReference>
<evidence type="ECO:0000313" key="6">
    <source>
        <dbReference type="EMBL" id="MFC0673708.1"/>
    </source>
</evidence>
<dbReference type="Pfam" id="PF09339">
    <property type="entry name" value="HTH_IclR"/>
    <property type="match status" value="1"/>
</dbReference>
<evidence type="ECO:0000256" key="3">
    <source>
        <dbReference type="ARBA" id="ARBA00023163"/>
    </source>
</evidence>
<dbReference type="PROSITE" id="PS51078">
    <property type="entry name" value="ICLR_ED"/>
    <property type="match status" value="1"/>
</dbReference>
<dbReference type="Gene3D" id="1.10.10.10">
    <property type="entry name" value="Winged helix-like DNA-binding domain superfamily/Winged helix DNA-binding domain"/>
    <property type="match status" value="1"/>
</dbReference>
<name>A0ABV6RCU3_9MICO</name>
<dbReference type="SUPFAM" id="SSF55781">
    <property type="entry name" value="GAF domain-like"/>
    <property type="match status" value="1"/>
</dbReference>
<dbReference type="Gene3D" id="3.30.450.40">
    <property type="match status" value="1"/>
</dbReference>
<evidence type="ECO:0000259" key="4">
    <source>
        <dbReference type="PROSITE" id="PS51077"/>
    </source>
</evidence>
<dbReference type="EMBL" id="JBHLSV010000006">
    <property type="protein sequence ID" value="MFC0673708.1"/>
    <property type="molecule type" value="Genomic_DNA"/>
</dbReference>
<keyword evidence="3" id="KW-0804">Transcription</keyword>